<dbReference type="InterPro" id="IPR039477">
    <property type="entry name" value="ILEI/PANDER_dom"/>
</dbReference>
<keyword evidence="3" id="KW-0176">Collagen</keyword>
<feature type="non-terminal residue" evidence="3">
    <location>
        <position position="362"/>
    </location>
</feature>
<organism evidence="3 4">
    <name type="scientific">Lactococcus lactis</name>
    <dbReference type="NCBI Taxonomy" id="1358"/>
    <lineage>
        <taxon>Bacteria</taxon>
        <taxon>Bacillati</taxon>
        <taxon>Bacillota</taxon>
        <taxon>Bacilli</taxon>
        <taxon>Lactobacillales</taxon>
        <taxon>Streptococcaceae</taxon>
        <taxon>Lactococcus</taxon>
    </lineage>
</organism>
<evidence type="ECO:0000256" key="1">
    <source>
        <dbReference type="SAM" id="MobiDB-lite"/>
    </source>
</evidence>
<dbReference type="EMBL" id="SAXH01000057">
    <property type="protein sequence ID" value="RWR43542.1"/>
    <property type="molecule type" value="Genomic_DNA"/>
</dbReference>
<evidence type="ECO:0000313" key="3">
    <source>
        <dbReference type="EMBL" id="RWR43542.1"/>
    </source>
</evidence>
<evidence type="ECO:0000313" key="4">
    <source>
        <dbReference type="Proteomes" id="UP000285859"/>
    </source>
</evidence>
<sequence length="362" mass="38267">MTIVTSNSLTLSNINDGTDAPTIFVKSYTFSAGSKAYIEITGPNAFKQTVYNRGHNVWVLDVATHKLKEFVSCDTYTAMSFIYNGISITFADYLASLTDSIVVIAASDADRIDQDTRNVLDNMGGSPELGTWGNYRTGHVFIGMSKRSDGTWPLQPRQGYEEAIQKDGSSPEIGCTLSNGGIVVNGATGPKGDRGDDGIAGKDGVGLKNTIITYGISASDSTMPGTWSQNPPALVKGQWFWTKTQWTYTDNSTETGYQKTYIAKDGNNGNDGIAGKDGTGIRSTTITYVGSTNGTTAPSSGWTSTIPTVAAGSYLWTKTVWTYTDNTSETGYSVAKMGNDGATGPAGPPGSNGNPGKIVSNT</sequence>
<feature type="region of interest" description="Disordered" evidence="1">
    <location>
        <begin position="339"/>
        <end position="362"/>
    </location>
</feature>
<evidence type="ECO:0000259" key="2">
    <source>
        <dbReference type="Pfam" id="PF15711"/>
    </source>
</evidence>
<name>A0A3S3M3I2_9LACT</name>
<accession>A0A3S3M3I2</accession>
<protein>
    <submittedName>
        <fullName evidence="3">Collagen-like protein</fullName>
    </submittedName>
</protein>
<dbReference type="Proteomes" id="UP000285859">
    <property type="component" value="Unassembled WGS sequence"/>
</dbReference>
<dbReference type="Pfam" id="PF15711">
    <property type="entry name" value="ILEI"/>
    <property type="match status" value="1"/>
</dbReference>
<gene>
    <name evidence="3" type="ORF">EO246_13000</name>
</gene>
<feature type="domain" description="ILEI/PANDER" evidence="2">
    <location>
        <begin position="53"/>
        <end position="143"/>
    </location>
</feature>
<reference evidence="3 4" key="1">
    <citation type="submission" date="2019-01" db="EMBL/GenBank/DDBJ databases">
        <title>Whole genome sequence of Lactococcus lactis isolated from cow milk.</title>
        <authorList>
            <person name="Sundararaman A."/>
            <person name="Tamang J.-P."/>
            <person name="Halami P."/>
        </authorList>
    </citation>
    <scope>NUCLEOTIDE SEQUENCE [LARGE SCALE GENOMIC DNA]</scope>
    <source>
        <strain evidence="3 4">C2D</strain>
    </source>
</reference>
<dbReference type="AlphaFoldDB" id="A0A3S3M3I2"/>
<feature type="compositionally biased region" description="Low complexity" evidence="1">
    <location>
        <begin position="339"/>
        <end position="356"/>
    </location>
</feature>
<comment type="caution">
    <text evidence="3">The sequence shown here is derived from an EMBL/GenBank/DDBJ whole genome shotgun (WGS) entry which is preliminary data.</text>
</comment>
<proteinExistence type="predicted"/>